<dbReference type="Proteomes" id="UP000050795">
    <property type="component" value="Unassembled WGS sequence"/>
</dbReference>
<sequence>MRSRKNDIRVSRKFVPNPILIKPEIRDRCVRPTRSTKSSSRDEVIDETPTLNQEVENNSTKGSRMPASKKTVGSSRVSSAQKLKLSESKQRRNEFDDSSLISSDQKRKRSGAENYINKRFLYDVVEPPKRRQKKFLHFSDRSTAALMAVSSANLLRRHKSKSRVSLQQSGGRDLFSHVRSRHGRRLKPKHDYSPSQSDNEHSVYNQSFVADSRRRIRKKVLAPTVKSRLNSKLERTNWSKSDECNKGFYSSDEQDDGELDVVLSPKDYYAGTSCLPTYTDVFNDIQKRGNIPQDETSDFMDNYGRPDPSGLKNRVNSRRVLSPNSNQKGSTNSFLHPTVFREDGISSSVDHHPSDILDFCASSNSEQFSRGGTASEDINGREDDVGLTESRGLISRRVQQAQDDLEEDLLAPELSLITGPSTVASPDGILVSTLTDTGTVLSCSSASGSSRRKSPVRPMQVLRTVYTSTSAPTIASPAMLVTGSENSPFVFTSSVVANTMYTRPSGIELGHDGDMLPSGMCSVLPDNNTQSFNEPNQSMENSFSMSISDLKIHSLGDQSHQISSSAPPSTLSSFASVAQVSVSSDGASGSKGNTTVSSGLLPSLLTQPNTRPVSVVPQPIISRVFMAPSTTRSVTTPVTKPVLSVSHSTVNSVSARRRPTILRRALGTGISAPANSLITSRTVFETSNTDTDQSTSSSSRPITMFNSNGASQQQKPISLITTEEPGPSSSLSTATPKLLQLVTTSSTPSDCLNPNQTASDRLFGKRPAAYNKVSSHTPTTVPNTSQNSGTVHQSPAPTNTNINTTTPYRYAVVRGSADGKQYVLISNPRVVDQPVHDQPVVTVSTSATTNSTLEPNYVQTSVVSKNHNSEQLFPPESCITRAFKVEINGAHLIRMNSDGPPIAGSDRQFRTIYTTPQGATTMAAT</sequence>
<feature type="region of interest" description="Disordered" evidence="1">
    <location>
        <begin position="772"/>
        <end position="803"/>
    </location>
</feature>
<feature type="compositionally biased region" description="Polar residues" evidence="1">
    <location>
        <begin position="49"/>
        <end position="62"/>
    </location>
</feature>
<keyword evidence="2" id="KW-1185">Reference proteome</keyword>
<name>A0AA85IPH1_TRIRE</name>
<feature type="compositionally biased region" description="Polar residues" evidence="1">
    <location>
        <begin position="772"/>
        <end position="797"/>
    </location>
</feature>
<reference evidence="3" key="2">
    <citation type="submission" date="2023-11" db="UniProtKB">
        <authorList>
            <consortium name="WormBaseParasite"/>
        </authorList>
    </citation>
    <scope>IDENTIFICATION</scope>
</reference>
<feature type="region of interest" description="Disordered" evidence="1">
    <location>
        <begin position="26"/>
        <end position="110"/>
    </location>
</feature>
<feature type="compositionally biased region" description="Basic residues" evidence="1">
    <location>
        <begin position="178"/>
        <end position="188"/>
    </location>
</feature>
<evidence type="ECO:0000313" key="2">
    <source>
        <dbReference type="Proteomes" id="UP000050795"/>
    </source>
</evidence>
<feature type="compositionally biased region" description="Polar residues" evidence="1">
    <location>
        <begin position="193"/>
        <end position="206"/>
    </location>
</feature>
<evidence type="ECO:0000256" key="1">
    <source>
        <dbReference type="SAM" id="MobiDB-lite"/>
    </source>
</evidence>
<dbReference type="AlphaFoldDB" id="A0AA85IPH1"/>
<organism evidence="2 3">
    <name type="scientific">Trichobilharzia regenti</name>
    <name type="common">Nasal bird schistosome</name>
    <dbReference type="NCBI Taxonomy" id="157069"/>
    <lineage>
        <taxon>Eukaryota</taxon>
        <taxon>Metazoa</taxon>
        <taxon>Spiralia</taxon>
        <taxon>Lophotrochozoa</taxon>
        <taxon>Platyhelminthes</taxon>
        <taxon>Trematoda</taxon>
        <taxon>Digenea</taxon>
        <taxon>Strigeidida</taxon>
        <taxon>Schistosomatoidea</taxon>
        <taxon>Schistosomatidae</taxon>
        <taxon>Trichobilharzia</taxon>
    </lineage>
</organism>
<accession>A0AA85IPH1</accession>
<protein>
    <submittedName>
        <fullName evidence="3">Uncharacterized protein</fullName>
    </submittedName>
</protein>
<feature type="compositionally biased region" description="Basic and acidic residues" evidence="1">
    <location>
        <begin position="84"/>
        <end position="95"/>
    </location>
</feature>
<dbReference type="WBParaSite" id="TREG1_101040.1">
    <property type="protein sequence ID" value="TREG1_101040.1"/>
    <property type="gene ID" value="TREG1_101040"/>
</dbReference>
<feature type="region of interest" description="Disordered" evidence="1">
    <location>
        <begin position="159"/>
        <end position="206"/>
    </location>
</feature>
<feature type="compositionally biased region" description="Polar residues" evidence="1">
    <location>
        <begin position="71"/>
        <end position="81"/>
    </location>
</feature>
<evidence type="ECO:0000313" key="3">
    <source>
        <dbReference type="WBParaSite" id="TREG1_101040.1"/>
    </source>
</evidence>
<feature type="region of interest" description="Disordered" evidence="1">
    <location>
        <begin position="289"/>
        <end position="335"/>
    </location>
</feature>
<feature type="compositionally biased region" description="Polar residues" evidence="1">
    <location>
        <begin position="700"/>
        <end position="715"/>
    </location>
</feature>
<feature type="region of interest" description="Disordered" evidence="1">
    <location>
        <begin position="684"/>
        <end position="715"/>
    </location>
</feature>
<feature type="compositionally biased region" description="Polar residues" evidence="1">
    <location>
        <begin position="322"/>
        <end position="335"/>
    </location>
</feature>
<proteinExistence type="predicted"/>
<reference evidence="2" key="1">
    <citation type="submission" date="2022-06" db="EMBL/GenBank/DDBJ databases">
        <authorList>
            <person name="Berger JAMES D."/>
            <person name="Berger JAMES D."/>
        </authorList>
    </citation>
    <scope>NUCLEOTIDE SEQUENCE [LARGE SCALE GENOMIC DNA]</scope>
</reference>
<feature type="compositionally biased region" description="Low complexity" evidence="1">
    <location>
        <begin position="686"/>
        <end position="699"/>
    </location>
</feature>